<dbReference type="Proteomes" id="UP000177870">
    <property type="component" value="Chromosome"/>
</dbReference>
<organism evidence="1 2">
    <name type="scientific">Moorena producens PAL-8-15-08-1</name>
    <dbReference type="NCBI Taxonomy" id="1458985"/>
    <lineage>
        <taxon>Bacteria</taxon>
        <taxon>Bacillati</taxon>
        <taxon>Cyanobacteriota</taxon>
        <taxon>Cyanophyceae</taxon>
        <taxon>Coleofasciculales</taxon>
        <taxon>Coleofasciculaceae</taxon>
        <taxon>Moorena</taxon>
    </lineage>
</organism>
<sequence length="84" mass="9522">MSLVDNITLPTLLELVFFLHSHHTPHLIRVGFLQRPQVLGLGCGVWGVGYKKAMQLRNRGFPPETKPDYVELLWLVGSLTRALE</sequence>
<evidence type="ECO:0000313" key="1">
    <source>
        <dbReference type="EMBL" id="AOX03594.1"/>
    </source>
</evidence>
<evidence type="ECO:0000313" key="2">
    <source>
        <dbReference type="Proteomes" id="UP000177870"/>
    </source>
</evidence>
<gene>
    <name evidence="1" type="ORF">BJP34_32915</name>
</gene>
<accession>A0A1D8U1C1</accession>
<name>A0A1D8U1C1_9CYAN</name>
<dbReference type="KEGG" id="mpro:BJP34_32915"/>
<dbReference type="AlphaFoldDB" id="A0A1D8U1C1"/>
<dbReference type="STRING" id="1458985.BJP34_32915"/>
<proteinExistence type="predicted"/>
<reference evidence="2" key="1">
    <citation type="submission" date="2016-10" db="EMBL/GenBank/DDBJ databases">
        <title>Comparative genomics uncovers the prolific and rare metabolic potential of the cyanobacterial genus Moorea.</title>
        <authorList>
            <person name="Leao T."/>
            <person name="Castelao G."/>
            <person name="Korobeynikov A."/>
            <person name="Monroe E.A."/>
            <person name="Podell S."/>
            <person name="Glukhov E."/>
            <person name="Allen E."/>
            <person name="Gerwick W.H."/>
            <person name="Gerwick L."/>
        </authorList>
    </citation>
    <scope>NUCLEOTIDE SEQUENCE [LARGE SCALE GENOMIC DNA]</scope>
    <source>
        <strain evidence="2">PAL-8-15-08-1</strain>
    </source>
</reference>
<dbReference type="EMBL" id="CP017599">
    <property type="protein sequence ID" value="AOX03594.1"/>
    <property type="molecule type" value="Genomic_DNA"/>
</dbReference>
<protein>
    <submittedName>
        <fullName evidence="1">Uncharacterized protein</fullName>
    </submittedName>
</protein>